<name>A0ABQ9EG33_TEGGR</name>
<evidence type="ECO:0000259" key="2">
    <source>
        <dbReference type="PROSITE" id="PS50041"/>
    </source>
</evidence>
<dbReference type="InterPro" id="IPR016187">
    <property type="entry name" value="CTDL_fold"/>
</dbReference>
<organism evidence="3 4">
    <name type="scientific">Tegillarca granosa</name>
    <name type="common">Malaysian cockle</name>
    <name type="synonym">Anadara granosa</name>
    <dbReference type="NCBI Taxonomy" id="220873"/>
    <lineage>
        <taxon>Eukaryota</taxon>
        <taxon>Metazoa</taxon>
        <taxon>Spiralia</taxon>
        <taxon>Lophotrochozoa</taxon>
        <taxon>Mollusca</taxon>
        <taxon>Bivalvia</taxon>
        <taxon>Autobranchia</taxon>
        <taxon>Pteriomorphia</taxon>
        <taxon>Arcoida</taxon>
        <taxon>Arcoidea</taxon>
        <taxon>Arcidae</taxon>
        <taxon>Tegillarca</taxon>
    </lineage>
</organism>
<dbReference type="Pfam" id="PF00059">
    <property type="entry name" value="Lectin_C"/>
    <property type="match status" value="1"/>
</dbReference>
<keyword evidence="4" id="KW-1185">Reference proteome</keyword>
<reference evidence="3 4" key="1">
    <citation type="submission" date="2022-12" db="EMBL/GenBank/DDBJ databases">
        <title>Chromosome-level genome of Tegillarca granosa.</title>
        <authorList>
            <person name="Kim J."/>
        </authorList>
    </citation>
    <scope>NUCLEOTIDE SEQUENCE [LARGE SCALE GENOMIC DNA]</scope>
    <source>
        <strain evidence="3">Teg-2019</strain>
        <tissue evidence="3">Adductor muscle</tissue>
    </source>
</reference>
<sequence length="91" mass="10388">MLSTDPSTGNVGYWIGGSDMEVEGEWRWMKSRQPFQFTAWAPGQPDDANKHEDCLHLYGVSGFKWNDYPCSIKGYFICEKPHSPEQTEILG</sequence>
<feature type="domain" description="C-type lectin" evidence="2">
    <location>
        <begin position="13"/>
        <end position="79"/>
    </location>
</feature>
<protein>
    <recommendedName>
        <fullName evidence="2">C-type lectin domain-containing protein</fullName>
    </recommendedName>
</protein>
<evidence type="ECO:0000256" key="1">
    <source>
        <dbReference type="ARBA" id="ARBA00023157"/>
    </source>
</evidence>
<accession>A0ABQ9EG33</accession>
<dbReference type="PROSITE" id="PS50041">
    <property type="entry name" value="C_TYPE_LECTIN_2"/>
    <property type="match status" value="1"/>
</dbReference>
<dbReference type="InterPro" id="IPR018378">
    <property type="entry name" value="C-type_lectin_CS"/>
</dbReference>
<dbReference type="InterPro" id="IPR016186">
    <property type="entry name" value="C-type_lectin-like/link_sf"/>
</dbReference>
<dbReference type="SUPFAM" id="SSF56436">
    <property type="entry name" value="C-type lectin-like"/>
    <property type="match status" value="1"/>
</dbReference>
<proteinExistence type="predicted"/>
<gene>
    <name evidence="3" type="ORF">KUTeg_021205</name>
</gene>
<dbReference type="CDD" id="cd00037">
    <property type="entry name" value="CLECT"/>
    <property type="match status" value="1"/>
</dbReference>
<dbReference type="PANTHER" id="PTHR22803">
    <property type="entry name" value="MANNOSE, PHOSPHOLIPASE, LECTIN RECEPTOR RELATED"/>
    <property type="match status" value="1"/>
</dbReference>
<dbReference type="InterPro" id="IPR050111">
    <property type="entry name" value="C-type_lectin/snaclec_domain"/>
</dbReference>
<keyword evidence="1" id="KW-1015">Disulfide bond</keyword>
<dbReference type="Gene3D" id="3.10.100.10">
    <property type="entry name" value="Mannose-Binding Protein A, subunit A"/>
    <property type="match status" value="1"/>
</dbReference>
<comment type="caution">
    <text evidence="3">The sequence shown here is derived from an EMBL/GenBank/DDBJ whole genome shotgun (WGS) entry which is preliminary data.</text>
</comment>
<dbReference type="Proteomes" id="UP001217089">
    <property type="component" value="Unassembled WGS sequence"/>
</dbReference>
<dbReference type="PROSITE" id="PS00615">
    <property type="entry name" value="C_TYPE_LECTIN_1"/>
    <property type="match status" value="1"/>
</dbReference>
<evidence type="ECO:0000313" key="4">
    <source>
        <dbReference type="Proteomes" id="UP001217089"/>
    </source>
</evidence>
<dbReference type="InterPro" id="IPR001304">
    <property type="entry name" value="C-type_lectin-like"/>
</dbReference>
<evidence type="ECO:0000313" key="3">
    <source>
        <dbReference type="EMBL" id="KAJ8302218.1"/>
    </source>
</evidence>
<dbReference type="EMBL" id="JARBDR010000918">
    <property type="protein sequence ID" value="KAJ8302218.1"/>
    <property type="molecule type" value="Genomic_DNA"/>
</dbReference>